<dbReference type="Proteomes" id="UP000005258">
    <property type="component" value="Plasmid pTM1"/>
</dbReference>
<reference evidence="1 2" key="1">
    <citation type="journal article" date="2012" name="J. Am. Chem. Soc.">
        <title>Bacterial biosynthesis and maturation of the didemnin anti-cancer agents.</title>
        <authorList>
            <person name="Xu Y."/>
            <person name="Kersten R.D."/>
            <person name="Nam S.J."/>
            <person name="Lu L."/>
            <person name="Al-Suwailem A.M."/>
            <person name="Zheng H."/>
            <person name="Fenical W."/>
            <person name="Dorrestein P.C."/>
            <person name="Moore B.S."/>
            <person name="Qian P.Y."/>
        </authorList>
    </citation>
    <scope>NUCLEOTIDE SEQUENCE [LARGE SCALE GENOMIC DNA]</scope>
    <source>
        <strain evidence="1 2">KA081020-065</strain>
    </source>
</reference>
<accession>I3TRS7</accession>
<dbReference type="RefSeq" id="WP_014747142.1">
    <property type="nucleotide sequence ID" value="NC_017957.2"/>
</dbReference>
<geneLocation type="plasmid" evidence="1 2">
    <name>pTM1</name>
</geneLocation>
<proteinExistence type="predicted"/>
<dbReference type="KEGG" id="tmo:TMO_a0062"/>
<dbReference type="HOGENOM" id="CLU_1000916_0_0_5"/>
<name>I3TRS7_TISMK</name>
<dbReference type="AlphaFoldDB" id="I3TRS7"/>
<gene>
    <name evidence="1" type="ordered locus">TMO_a0062</name>
</gene>
<sequence length="278" mass="30139">MTTPSNRLIADPVRPDGRSMRVAFSTEPPPVDAQPTPELAAWLAEAVTGEGRAVFWIDPAYCATLRARIRYWLTRRLIFATGPAAAVIDGALDNARWGMQQQVLILVPAEAPMPDHDTLTATADLLFETELLAWRPPGRPEIAQPAPALSAPIEAVVLPLTDGDGFLLVARDTASFDRLHDRFRRVAAERWDRVGGGGSVRAGWSRQQIAGFLLVSESQHISSIGRLGRQKGLAALDAANGIPGDDYLWHRGAGVSPSAPQLFSQSLTSWPVRCRPSV</sequence>
<organism evidence="1 2">
    <name type="scientific">Tistrella mobilis (strain KA081020-065)</name>
    <dbReference type="NCBI Taxonomy" id="1110502"/>
    <lineage>
        <taxon>Bacteria</taxon>
        <taxon>Pseudomonadati</taxon>
        <taxon>Pseudomonadota</taxon>
        <taxon>Alphaproteobacteria</taxon>
        <taxon>Geminicoccales</taxon>
        <taxon>Geminicoccaceae</taxon>
        <taxon>Tistrella</taxon>
    </lineage>
</organism>
<keyword evidence="2" id="KW-1185">Reference proteome</keyword>
<evidence type="ECO:0000313" key="2">
    <source>
        <dbReference type="Proteomes" id="UP000005258"/>
    </source>
</evidence>
<dbReference type="EMBL" id="CP003237">
    <property type="protein sequence ID" value="AFK55465.1"/>
    <property type="molecule type" value="Genomic_DNA"/>
</dbReference>
<evidence type="ECO:0000313" key="1">
    <source>
        <dbReference type="EMBL" id="AFK55465.1"/>
    </source>
</evidence>
<protein>
    <submittedName>
        <fullName evidence="1">Uncharacterized protein</fullName>
    </submittedName>
</protein>
<keyword evidence="1" id="KW-0614">Plasmid</keyword>